<feature type="region of interest" description="Disordered" evidence="1">
    <location>
        <begin position="101"/>
        <end position="121"/>
    </location>
</feature>
<proteinExistence type="predicted"/>
<dbReference type="Proteomes" id="UP000182427">
    <property type="component" value="Chromosome I"/>
</dbReference>
<reference evidence="2 3" key="1">
    <citation type="submission" date="2016-10" db="EMBL/GenBank/DDBJ databases">
        <authorList>
            <person name="de Groot N.N."/>
        </authorList>
    </citation>
    <scope>NUCLEOTIDE SEQUENCE [LARGE SCALE GENOMIC DNA]</scope>
    <source>
        <strain evidence="2 3">GAS232</strain>
    </source>
</reference>
<dbReference type="AlphaFoldDB" id="A0A1G7G6C7"/>
<gene>
    <name evidence="2" type="ORF">SAMN05444167_0573</name>
</gene>
<dbReference type="EMBL" id="LT629690">
    <property type="protein sequence ID" value="SDE83681.1"/>
    <property type="molecule type" value="Genomic_DNA"/>
</dbReference>
<evidence type="ECO:0000313" key="3">
    <source>
        <dbReference type="Proteomes" id="UP000182427"/>
    </source>
</evidence>
<keyword evidence="3" id="KW-1185">Reference proteome</keyword>
<organism evidence="2 3">
    <name type="scientific">Terriglobus roseus</name>
    <dbReference type="NCBI Taxonomy" id="392734"/>
    <lineage>
        <taxon>Bacteria</taxon>
        <taxon>Pseudomonadati</taxon>
        <taxon>Acidobacteriota</taxon>
        <taxon>Terriglobia</taxon>
        <taxon>Terriglobales</taxon>
        <taxon>Acidobacteriaceae</taxon>
        <taxon>Terriglobus</taxon>
    </lineage>
</organism>
<evidence type="ECO:0000256" key="1">
    <source>
        <dbReference type="SAM" id="MobiDB-lite"/>
    </source>
</evidence>
<evidence type="ECO:0000313" key="2">
    <source>
        <dbReference type="EMBL" id="SDE83681.1"/>
    </source>
</evidence>
<protein>
    <submittedName>
        <fullName evidence="2">Uncharacterized protein</fullName>
    </submittedName>
</protein>
<sequence length="121" mass="13673">MNGIENLRQSVVAYTSAEEDARLAELYAEMDESNKRRHRTWVLSLISNFFDGFGPSLDAPVRSGAPTQVFADDLVPCEDSRNAFRWAEVHEIGERKLRRALEESPIESPSPVAKNTTMKTF</sequence>
<accession>A0A1G7G6C7</accession>
<name>A0A1G7G6C7_9BACT</name>